<keyword evidence="5 7" id="KW-0472">Membrane</keyword>
<comment type="subcellular location">
    <subcellularLocation>
        <location evidence="1">Cell membrane</location>
        <topology evidence="1">Multi-pass membrane protein</topology>
    </subcellularLocation>
</comment>
<keyword evidence="11" id="KW-1185">Reference proteome</keyword>
<evidence type="ECO:0000256" key="7">
    <source>
        <dbReference type="SAM" id="Phobius"/>
    </source>
</evidence>
<evidence type="ECO:0000256" key="4">
    <source>
        <dbReference type="ARBA" id="ARBA00022989"/>
    </source>
</evidence>
<dbReference type="HOGENOM" id="CLU_682953_0_0_11"/>
<feature type="transmembrane region" description="Helical" evidence="7">
    <location>
        <begin position="316"/>
        <end position="343"/>
    </location>
</feature>
<feature type="transmembrane region" description="Helical" evidence="7">
    <location>
        <begin position="363"/>
        <end position="390"/>
    </location>
</feature>
<feature type="domain" description="MacB-like periplasmic core" evidence="9">
    <location>
        <begin position="23"/>
        <end position="239"/>
    </location>
</feature>
<evidence type="ECO:0000259" key="8">
    <source>
        <dbReference type="Pfam" id="PF02687"/>
    </source>
</evidence>
<dbReference type="GO" id="GO:0005886">
    <property type="term" value="C:plasma membrane"/>
    <property type="evidence" value="ECO:0007669"/>
    <property type="project" value="UniProtKB-SubCell"/>
</dbReference>
<feature type="transmembrane region" description="Helical" evidence="7">
    <location>
        <begin position="22"/>
        <end position="46"/>
    </location>
</feature>
<dbReference type="InterPro" id="IPR025857">
    <property type="entry name" value="MacB_PCD"/>
</dbReference>
<protein>
    <submittedName>
        <fullName evidence="10">ABC transporter permease</fullName>
    </submittedName>
</protein>
<dbReference type="Pfam" id="PF02687">
    <property type="entry name" value="FtsX"/>
    <property type="match status" value="1"/>
</dbReference>
<keyword evidence="4 7" id="KW-1133">Transmembrane helix</keyword>
<comment type="similarity">
    <text evidence="6">Belongs to the ABC-4 integral membrane protein family.</text>
</comment>
<evidence type="ECO:0000313" key="10">
    <source>
        <dbReference type="EMBL" id="EYT49118.1"/>
    </source>
</evidence>
<feature type="transmembrane region" description="Helical" evidence="7">
    <location>
        <begin position="272"/>
        <end position="296"/>
    </location>
</feature>
<dbReference type="STRING" id="1249481.D641_0109130"/>
<evidence type="ECO:0000256" key="6">
    <source>
        <dbReference type="ARBA" id="ARBA00038076"/>
    </source>
</evidence>
<evidence type="ECO:0000259" key="9">
    <source>
        <dbReference type="Pfam" id="PF12704"/>
    </source>
</evidence>
<dbReference type="InterPro" id="IPR003838">
    <property type="entry name" value="ABC3_permease_C"/>
</dbReference>
<dbReference type="Pfam" id="PF12704">
    <property type="entry name" value="MacB_PCD"/>
    <property type="match status" value="1"/>
</dbReference>
<dbReference type="Proteomes" id="UP000019754">
    <property type="component" value="Unassembled WGS sequence"/>
</dbReference>
<dbReference type="OrthoDB" id="3510103at2"/>
<evidence type="ECO:0000256" key="1">
    <source>
        <dbReference type="ARBA" id="ARBA00004651"/>
    </source>
</evidence>
<evidence type="ECO:0000313" key="11">
    <source>
        <dbReference type="Proteomes" id="UP000019754"/>
    </source>
</evidence>
<name>A0A022L043_9MICO</name>
<dbReference type="GO" id="GO:0022857">
    <property type="term" value="F:transmembrane transporter activity"/>
    <property type="evidence" value="ECO:0007669"/>
    <property type="project" value="TreeGrafter"/>
</dbReference>
<comment type="caution">
    <text evidence="10">The sequence shown here is derived from an EMBL/GenBank/DDBJ whole genome shotgun (WGS) entry which is preliminary data.</text>
</comment>
<keyword evidence="3 7" id="KW-0812">Transmembrane</keyword>
<reference evidence="10 11" key="1">
    <citation type="journal article" date="2013" name="Genome Announc.">
        <title>Draft genome sequence of an Actinobacterium, Brachybacterium muris strain UCD-AY4.</title>
        <authorList>
            <person name="Lo J.R."/>
            <person name="Lang J.M."/>
            <person name="Darling A.E."/>
            <person name="Eisen J.A."/>
            <person name="Coil D.A."/>
        </authorList>
    </citation>
    <scope>NUCLEOTIDE SEQUENCE [LARGE SCALE GENOMIC DNA]</scope>
    <source>
        <strain evidence="10 11">UCD-AY4</strain>
    </source>
</reference>
<keyword evidence="2" id="KW-1003">Cell membrane</keyword>
<feature type="domain" description="ABC3 transporter permease C-terminal" evidence="8">
    <location>
        <begin position="275"/>
        <end position="393"/>
    </location>
</feature>
<dbReference type="InterPro" id="IPR050250">
    <property type="entry name" value="Macrolide_Exporter_MacB"/>
</dbReference>
<dbReference type="AlphaFoldDB" id="A0A022L043"/>
<dbReference type="PANTHER" id="PTHR30572:SF4">
    <property type="entry name" value="ABC TRANSPORTER PERMEASE YTRF"/>
    <property type="match status" value="1"/>
</dbReference>
<dbReference type="EMBL" id="AORC01000010">
    <property type="protein sequence ID" value="EYT49118.1"/>
    <property type="molecule type" value="Genomic_DNA"/>
</dbReference>
<dbReference type="RefSeq" id="WP_017823355.1">
    <property type="nucleotide sequence ID" value="NZ_AORC01000010.1"/>
</dbReference>
<evidence type="ECO:0000256" key="5">
    <source>
        <dbReference type="ARBA" id="ARBA00023136"/>
    </source>
</evidence>
<evidence type="ECO:0000256" key="2">
    <source>
        <dbReference type="ARBA" id="ARBA00022475"/>
    </source>
</evidence>
<accession>A0A022L043</accession>
<proteinExistence type="inferred from homology"/>
<evidence type="ECO:0000256" key="3">
    <source>
        <dbReference type="ARBA" id="ARBA00022692"/>
    </source>
</evidence>
<dbReference type="PANTHER" id="PTHR30572">
    <property type="entry name" value="MEMBRANE COMPONENT OF TRANSPORTER-RELATED"/>
    <property type="match status" value="1"/>
</dbReference>
<sequence length="401" mass="41887">MAGLIAPIVEAYGELRVNKGRIMLALIGVALSVFVLTGVMGAGGMLGSALEQSVEKSAGRASVVGVNHMGGGDPELTADERDEIVLEQIDRLGIEHRTRVINTAVRAQTRQGVQTIELQGVDPGYADIYRVRPEAGRWIADSDQNRLAPAIVVNQPAYELLGRPAMGTEPITLYGQSGNQQAVQAVVIGVLPADPTTDWGPRAYTAAGSIDEMPGMDQPGAIIAEYRAWVPPEQAEAVSNRLTQVLADTPAGSFGAGQHSAPMEGFEVLQQALIAVALAILLLGAMGLVNISLVTVRYRVREIGIRRSYGATGGRIFFGVLMESVVATVVAGAIGVMGAVALVKAPFVTDYFRGIGLVDLPPFPVGAVVTGLLAATLVGVLAGALPAIIATRIKVIDAIRS</sequence>
<organism evidence="10 11">
    <name type="scientific">Brachybacterium muris UCD-AY4</name>
    <dbReference type="NCBI Taxonomy" id="1249481"/>
    <lineage>
        <taxon>Bacteria</taxon>
        <taxon>Bacillati</taxon>
        <taxon>Actinomycetota</taxon>
        <taxon>Actinomycetes</taxon>
        <taxon>Micrococcales</taxon>
        <taxon>Dermabacteraceae</taxon>
        <taxon>Brachybacterium</taxon>
    </lineage>
</organism>
<gene>
    <name evidence="10" type="ORF">D641_0109130</name>
</gene>